<dbReference type="InterPro" id="IPR039672">
    <property type="entry name" value="MFS_2"/>
</dbReference>
<dbReference type="RefSeq" id="WP_058237383.1">
    <property type="nucleotide sequence ID" value="NZ_LT629792.1"/>
</dbReference>
<dbReference type="PANTHER" id="PTHR11328">
    <property type="entry name" value="MAJOR FACILITATOR SUPERFAMILY DOMAIN-CONTAINING PROTEIN"/>
    <property type="match status" value="1"/>
</dbReference>
<keyword evidence="2" id="KW-0769">Symport</keyword>
<feature type="transmembrane region" description="Helical" evidence="3">
    <location>
        <begin position="293"/>
        <end position="317"/>
    </location>
</feature>
<proteinExistence type="predicted"/>
<feature type="transmembrane region" description="Helical" evidence="3">
    <location>
        <begin position="323"/>
        <end position="344"/>
    </location>
</feature>
<dbReference type="SUPFAM" id="SSF103473">
    <property type="entry name" value="MFS general substrate transporter"/>
    <property type="match status" value="1"/>
</dbReference>
<keyword evidence="3" id="KW-0472">Membrane</keyword>
<feature type="transmembrane region" description="Helical" evidence="3">
    <location>
        <begin position="365"/>
        <end position="387"/>
    </location>
</feature>
<keyword evidence="1" id="KW-0813">Transport</keyword>
<feature type="transmembrane region" description="Helical" evidence="3">
    <location>
        <begin position="35"/>
        <end position="56"/>
    </location>
</feature>
<keyword evidence="3" id="KW-1133">Transmembrane helix</keyword>
<sequence length="455" mass="50538">MKNALGFGLGTLGRDMMYGMVSMYLMFYLTDVLDLSTGALAAVTVVLVLMRIFDAVNDPFMGYVVDNTRTRWGKFKPWITIGACGWCIGTVLLFTDWGVRGWQFITLFIVVYLVFEVAYTMNDISYYGMMPSLTRDKAERERIGVVTRICANIGLFSIVVGIVPVTQWLTGVLGDAQRAWQLLAIVLSIIAIAFQSITLIFAHETVHVKSESTPLRELVSVIFKNDQLLWVSLTFLLYMSGYTLLTSLGLHYFKYLVGDEGKYPVFALVLGVTQLGTLLVFPLISARMPRRQVFTLGCGASVVGYVVFICAGSNMAVILCAGLFLFFGEALFQVLLMMYIADSVEYGEWKLGRRNESITFSLQPFIYKLSGAISSGLMGICLIWSGVESATSSADVAESGTWIFRLFMMVVPLILTVAAFLVFRHGYRIDEATYSSIVASLQDSEKTSTPEEEAR</sequence>
<evidence type="ECO:0000256" key="2">
    <source>
        <dbReference type="ARBA" id="ARBA00022847"/>
    </source>
</evidence>
<dbReference type="PANTHER" id="PTHR11328:SF36">
    <property type="entry name" value="MELIBIOSE PERMEASE"/>
    <property type="match status" value="1"/>
</dbReference>
<dbReference type="NCBIfam" id="TIGR00792">
    <property type="entry name" value="gph"/>
    <property type="match status" value="1"/>
</dbReference>
<evidence type="ECO:0000313" key="4">
    <source>
        <dbReference type="EMBL" id="SDU05777.1"/>
    </source>
</evidence>
<feature type="transmembrane region" description="Helical" evidence="3">
    <location>
        <begin position="101"/>
        <end position="122"/>
    </location>
</feature>
<protein>
    <submittedName>
        <fullName evidence="4">Lactose/raffinose/galactose permease</fullName>
    </submittedName>
</protein>
<dbReference type="CDD" id="cd17332">
    <property type="entry name" value="MFS_MelB_like"/>
    <property type="match status" value="1"/>
</dbReference>
<feature type="transmembrane region" description="Helical" evidence="3">
    <location>
        <begin position="265"/>
        <end position="286"/>
    </location>
</feature>
<feature type="transmembrane region" description="Helical" evidence="3">
    <location>
        <begin position="179"/>
        <end position="202"/>
    </location>
</feature>
<dbReference type="EMBL" id="LT629792">
    <property type="protein sequence ID" value="SDU05777.1"/>
    <property type="molecule type" value="Genomic_DNA"/>
</dbReference>
<reference evidence="4 5" key="1">
    <citation type="submission" date="2016-10" db="EMBL/GenBank/DDBJ databases">
        <authorList>
            <person name="Varghese N."/>
            <person name="Submissions S."/>
        </authorList>
    </citation>
    <scope>NUCLEOTIDE SEQUENCE [LARGE SCALE GENOMIC DNA]</scope>
    <source>
        <strain evidence="4 5">DSM 9169</strain>
    </source>
</reference>
<keyword evidence="5" id="KW-1185">Reference proteome</keyword>
<dbReference type="Gene3D" id="1.20.1250.20">
    <property type="entry name" value="MFS general substrate transporter like domains"/>
    <property type="match status" value="2"/>
</dbReference>
<dbReference type="Proteomes" id="UP000198976">
    <property type="component" value="Chromosome I"/>
</dbReference>
<dbReference type="Pfam" id="PF13347">
    <property type="entry name" value="MFS_2"/>
    <property type="match status" value="1"/>
</dbReference>
<keyword evidence="3" id="KW-0812">Transmembrane</keyword>
<evidence type="ECO:0000256" key="3">
    <source>
        <dbReference type="SAM" id="Phobius"/>
    </source>
</evidence>
<name>A0ABY0VBK0_9ACTO</name>
<feature type="transmembrane region" description="Helical" evidence="3">
    <location>
        <begin position="228"/>
        <end position="253"/>
    </location>
</feature>
<dbReference type="InterPro" id="IPR036259">
    <property type="entry name" value="MFS_trans_sf"/>
</dbReference>
<accession>A0ABY0VBK0</accession>
<gene>
    <name evidence="4" type="ORF">SAMN04489714_1904</name>
</gene>
<feature type="transmembrane region" description="Helical" evidence="3">
    <location>
        <begin position="143"/>
        <end position="167"/>
    </location>
</feature>
<feature type="transmembrane region" description="Helical" evidence="3">
    <location>
        <begin position="77"/>
        <end position="95"/>
    </location>
</feature>
<dbReference type="InterPro" id="IPR001927">
    <property type="entry name" value="Na/Gal_symport"/>
</dbReference>
<evidence type="ECO:0000256" key="1">
    <source>
        <dbReference type="ARBA" id="ARBA00022448"/>
    </source>
</evidence>
<feature type="transmembrane region" description="Helical" evidence="3">
    <location>
        <begin position="402"/>
        <end position="423"/>
    </location>
</feature>
<evidence type="ECO:0000313" key="5">
    <source>
        <dbReference type="Proteomes" id="UP000198976"/>
    </source>
</evidence>
<organism evidence="4 5">
    <name type="scientific">Schaalia radingae</name>
    <dbReference type="NCBI Taxonomy" id="131110"/>
    <lineage>
        <taxon>Bacteria</taxon>
        <taxon>Bacillati</taxon>
        <taxon>Actinomycetota</taxon>
        <taxon>Actinomycetes</taxon>
        <taxon>Actinomycetales</taxon>
        <taxon>Actinomycetaceae</taxon>
        <taxon>Schaalia</taxon>
    </lineage>
</organism>